<dbReference type="EMBL" id="JAHRHJ020000003">
    <property type="protein sequence ID" value="KAH9323414.1"/>
    <property type="molecule type" value="Genomic_DNA"/>
</dbReference>
<evidence type="ECO:0000256" key="1">
    <source>
        <dbReference type="PROSITE-ProRule" id="PRU00285"/>
    </source>
</evidence>
<evidence type="ECO:0000256" key="2">
    <source>
        <dbReference type="RuleBase" id="RU003616"/>
    </source>
</evidence>
<feature type="domain" description="SHSP" evidence="3">
    <location>
        <begin position="63"/>
        <end position="181"/>
    </location>
</feature>
<evidence type="ECO:0000313" key="6">
    <source>
        <dbReference type="Proteomes" id="UP000824469"/>
    </source>
</evidence>
<name>A0AA38GKM5_TAXCH</name>
<gene>
    <name evidence="5" type="ORF">KI387_018053</name>
</gene>
<accession>A0AA38GKM5</accession>
<keyword evidence="6" id="KW-1185">Reference proteome</keyword>
<dbReference type="Pfam" id="PF00011">
    <property type="entry name" value="HSP20"/>
    <property type="match status" value="1"/>
</dbReference>
<comment type="similarity">
    <text evidence="1 2">Belongs to the small heat shock protein (HSP20) family.</text>
</comment>
<dbReference type="Gene3D" id="2.60.40.790">
    <property type="match status" value="1"/>
</dbReference>
<dbReference type="InterPro" id="IPR007052">
    <property type="entry name" value="CS_dom"/>
</dbReference>
<dbReference type="InterPro" id="IPR002068">
    <property type="entry name" value="A-crystallin/Hsp20_dom"/>
</dbReference>
<comment type="caution">
    <text evidence="5">The sequence shown here is derived from an EMBL/GenBank/DDBJ whole genome shotgun (WGS) entry which is preliminary data.</text>
</comment>
<dbReference type="PANTHER" id="PTHR47838">
    <property type="entry name" value="21.7 KDA CLASS VI HEAT SHOCK PROTEIN"/>
    <property type="match status" value="1"/>
</dbReference>
<dbReference type="AlphaFoldDB" id="A0AA38GKM5"/>
<dbReference type="InterPro" id="IPR008978">
    <property type="entry name" value="HSP20-like_chaperone"/>
</dbReference>
<dbReference type="CDD" id="cd06472">
    <property type="entry name" value="ACD_ScHsp26_like"/>
    <property type="match status" value="1"/>
</dbReference>
<dbReference type="OMA" id="HNDIYLE"/>
<protein>
    <recommendedName>
        <fullName evidence="7">SHSP domain-containing protein</fullName>
    </recommendedName>
</protein>
<feature type="domain" description="CS" evidence="4">
    <location>
        <begin position="68"/>
        <end position="179"/>
    </location>
</feature>
<evidence type="ECO:0008006" key="7">
    <source>
        <dbReference type="Google" id="ProtNLM"/>
    </source>
</evidence>
<proteinExistence type="inferred from homology"/>
<dbReference type="PANTHER" id="PTHR47838:SF1">
    <property type="entry name" value="21.7 KDA CLASS VI HEAT SHOCK PROTEIN"/>
    <property type="match status" value="1"/>
</dbReference>
<evidence type="ECO:0000259" key="3">
    <source>
        <dbReference type="PROSITE" id="PS01031"/>
    </source>
</evidence>
<evidence type="ECO:0000259" key="4">
    <source>
        <dbReference type="PROSITE" id="PS51203"/>
    </source>
</evidence>
<dbReference type="Proteomes" id="UP000824469">
    <property type="component" value="Unassembled WGS sequence"/>
</dbReference>
<dbReference type="SUPFAM" id="SSF49764">
    <property type="entry name" value="HSP20-like chaperones"/>
    <property type="match status" value="1"/>
</dbReference>
<dbReference type="PROSITE" id="PS51203">
    <property type="entry name" value="CS"/>
    <property type="match status" value="1"/>
</dbReference>
<evidence type="ECO:0000313" key="5">
    <source>
        <dbReference type="EMBL" id="KAH9323414.1"/>
    </source>
</evidence>
<reference evidence="5 6" key="1">
    <citation type="journal article" date="2021" name="Nat. Plants">
        <title>The Taxus genome provides insights into paclitaxel biosynthesis.</title>
        <authorList>
            <person name="Xiong X."/>
            <person name="Gou J."/>
            <person name="Liao Q."/>
            <person name="Li Y."/>
            <person name="Zhou Q."/>
            <person name="Bi G."/>
            <person name="Li C."/>
            <person name="Du R."/>
            <person name="Wang X."/>
            <person name="Sun T."/>
            <person name="Guo L."/>
            <person name="Liang H."/>
            <person name="Lu P."/>
            <person name="Wu Y."/>
            <person name="Zhang Z."/>
            <person name="Ro D.K."/>
            <person name="Shang Y."/>
            <person name="Huang S."/>
            <person name="Yan J."/>
        </authorList>
    </citation>
    <scope>NUCLEOTIDE SEQUENCE [LARGE SCALE GENOMIC DNA]</scope>
    <source>
        <strain evidence="5">Ta-2019</strain>
    </source>
</reference>
<sequence length="182" mass="21176">MAQWPVFADDYACELDPETEELFQSIIVPRLNSVFGEGHLFDPFLFGAFWDPSEPFPLWDFEEIETIADTCLIDWSETDNKHVLRAQLPGVNKKDIQVIVEDGSVLEISGEWKKKNERIEKDGEWRRGEWWEVGYLRRFKFPDNVDIEKIEANIENGVLNVQIPKGNGRRPIDQVKIIELQG</sequence>
<dbReference type="PROSITE" id="PS01031">
    <property type="entry name" value="SHSP"/>
    <property type="match status" value="1"/>
</dbReference>
<organism evidence="5 6">
    <name type="scientific">Taxus chinensis</name>
    <name type="common">Chinese yew</name>
    <name type="synonym">Taxus wallichiana var. chinensis</name>
    <dbReference type="NCBI Taxonomy" id="29808"/>
    <lineage>
        <taxon>Eukaryota</taxon>
        <taxon>Viridiplantae</taxon>
        <taxon>Streptophyta</taxon>
        <taxon>Embryophyta</taxon>
        <taxon>Tracheophyta</taxon>
        <taxon>Spermatophyta</taxon>
        <taxon>Pinopsida</taxon>
        <taxon>Pinidae</taxon>
        <taxon>Conifers II</taxon>
        <taxon>Cupressales</taxon>
        <taxon>Taxaceae</taxon>
        <taxon>Taxus</taxon>
    </lineage>
</organism>